<proteinExistence type="predicted"/>
<evidence type="ECO:0000313" key="3">
    <source>
        <dbReference type="EMBL" id="KAF5769866.1"/>
    </source>
</evidence>
<keyword evidence="4" id="KW-1185">Reference proteome</keyword>
<dbReference type="GO" id="GO:0003677">
    <property type="term" value="F:DNA binding"/>
    <property type="evidence" value="ECO:0007669"/>
    <property type="project" value="InterPro"/>
</dbReference>
<dbReference type="EMBL" id="MNCJ02000329">
    <property type="protein sequence ID" value="KAF5769866.1"/>
    <property type="molecule type" value="Genomic_DNA"/>
</dbReference>
<dbReference type="InterPro" id="IPR001606">
    <property type="entry name" value="ARID_dom"/>
</dbReference>
<reference evidence="3" key="2">
    <citation type="submission" date="2020-06" db="EMBL/GenBank/DDBJ databases">
        <title>Helianthus annuus Genome sequencing and assembly Release 2.</title>
        <authorList>
            <person name="Gouzy J."/>
            <person name="Langlade N."/>
            <person name="Munos S."/>
        </authorList>
    </citation>
    <scope>NUCLEOTIDE SEQUENCE</scope>
    <source>
        <tissue evidence="3">Leaves</tissue>
    </source>
</reference>
<comment type="caution">
    <text evidence="3">The sequence shown here is derived from an EMBL/GenBank/DDBJ whole genome shotgun (WGS) entry which is preliminary data.</text>
</comment>
<dbReference type="Pfam" id="PF01388">
    <property type="entry name" value="ARID"/>
    <property type="match status" value="1"/>
</dbReference>
<dbReference type="Gene3D" id="1.10.150.60">
    <property type="entry name" value="ARID DNA-binding domain"/>
    <property type="match status" value="1"/>
</dbReference>
<dbReference type="PROSITE" id="PS51011">
    <property type="entry name" value="ARID"/>
    <property type="match status" value="1"/>
</dbReference>
<evidence type="ECO:0000259" key="2">
    <source>
        <dbReference type="PROSITE" id="PS51011"/>
    </source>
</evidence>
<dbReference type="PANTHER" id="PTHR46410">
    <property type="entry name" value="AT-RICH INTERACTIVE DOMAIN-CONTAINING PROTEIN 2"/>
    <property type="match status" value="1"/>
</dbReference>
<evidence type="ECO:0000256" key="1">
    <source>
        <dbReference type="SAM" id="MobiDB-lite"/>
    </source>
</evidence>
<gene>
    <name evidence="3" type="ORF">HanXRQr2_Chr14g0653151</name>
</gene>
<dbReference type="InterPro" id="IPR036431">
    <property type="entry name" value="ARID_dom_sf"/>
</dbReference>
<name>A0A9K3EC96_HELAN</name>
<feature type="region of interest" description="Disordered" evidence="1">
    <location>
        <begin position="147"/>
        <end position="167"/>
    </location>
</feature>
<sequence length="218" mass="26062">MQAMSFKDFQDCKALLDMLDDESYVGKYKFYIEKKFEEMIDWFLKVKLEINTRPLPTFAENNRKVCLLDLYMAVKREGGHRRVTDNNMWAVISRDMVFYYKEGEFMRLMYAMYLDVLEYYYKFKTTQEGAAEKEIKVDQGIHVAKERRSKSWDDGEGSSRRPVADQEGTAEEHYALFAGNDWYGLKRLQRRKRFDFKRVEKAVNEANDSVIMHSRKKH</sequence>
<reference evidence="3" key="1">
    <citation type="journal article" date="2017" name="Nature">
        <title>The sunflower genome provides insights into oil metabolism, flowering and Asterid evolution.</title>
        <authorList>
            <person name="Badouin H."/>
            <person name="Gouzy J."/>
            <person name="Grassa C.J."/>
            <person name="Murat F."/>
            <person name="Staton S.E."/>
            <person name="Cottret L."/>
            <person name="Lelandais-Briere C."/>
            <person name="Owens G.L."/>
            <person name="Carrere S."/>
            <person name="Mayjonade B."/>
            <person name="Legrand L."/>
            <person name="Gill N."/>
            <person name="Kane N.C."/>
            <person name="Bowers J.E."/>
            <person name="Hubner S."/>
            <person name="Bellec A."/>
            <person name="Berard A."/>
            <person name="Berges H."/>
            <person name="Blanchet N."/>
            <person name="Boniface M.C."/>
            <person name="Brunel D."/>
            <person name="Catrice O."/>
            <person name="Chaidir N."/>
            <person name="Claudel C."/>
            <person name="Donnadieu C."/>
            <person name="Faraut T."/>
            <person name="Fievet G."/>
            <person name="Helmstetter N."/>
            <person name="King M."/>
            <person name="Knapp S.J."/>
            <person name="Lai Z."/>
            <person name="Le Paslier M.C."/>
            <person name="Lippi Y."/>
            <person name="Lorenzon L."/>
            <person name="Mandel J.R."/>
            <person name="Marage G."/>
            <person name="Marchand G."/>
            <person name="Marquand E."/>
            <person name="Bret-Mestries E."/>
            <person name="Morien E."/>
            <person name="Nambeesan S."/>
            <person name="Nguyen T."/>
            <person name="Pegot-Espagnet P."/>
            <person name="Pouilly N."/>
            <person name="Raftis F."/>
            <person name="Sallet E."/>
            <person name="Schiex T."/>
            <person name="Thomas J."/>
            <person name="Vandecasteele C."/>
            <person name="Vares D."/>
            <person name="Vear F."/>
            <person name="Vautrin S."/>
            <person name="Crespi M."/>
            <person name="Mangin B."/>
            <person name="Burke J.M."/>
            <person name="Salse J."/>
            <person name="Munos S."/>
            <person name="Vincourt P."/>
            <person name="Rieseberg L.H."/>
            <person name="Langlade N.B."/>
        </authorList>
    </citation>
    <scope>NUCLEOTIDE SEQUENCE</scope>
    <source>
        <tissue evidence="3">Leaves</tissue>
    </source>
</reference>
<dbReference type="PANTHER" id="PTHR46410:SF26">
    <property type="entry name" value="BULB-TYPE LECTIN DOMAIN-CONTAINING PROTEIN-RELATED"/>
    <property type="match status" value="1"/>
</dbReference>
<protein>
    <submittedName>
        <fullName evidence="3">Transcription factor &amp; chromatin remodeling ARID family</fullName>
    </submittedName>
</protein>
<dbReference type="CDD" id="cd16100">
    <property type="entry name" value="ARID"/>
    <property type="match status" value="1"/>
</dbReference>
<dbReference type="SUPFAM" id="SSF46774">
    <property type="entry name" value="ARID-like"/>
    <property type="match status" value="1"/>
</dbReference>
<dbReference type="Proteomes" id="UP000215914">
    <property type="component" value="Unassembled WGS sequence"/>
</dbReference>
<accession>A0A9K3EC96</accession>
<organism evidence="3 4">
    <name type="scientific">Helianthus annuus</name>
    <name type="common">Common sunflower</name>
    <dbReference type="NCBI Taxonomy" id="4232"/>
    <lineage>
        <taxon>Eukaryota</taxon>
        <taxon>Viridiplantae</taxon>
        <taxon>Streptophyta</taxon>
        <taxon>Embryophyta</taxon>
        <taxon>Tracheophyta</taxon>
        <taxon>Spermatophyta</taxon>
        <taxon>Magnoliopsida</taxon>
        <taxon>eudicotyledons</taxon>
        <taxon>Gunneridae</taxon>
        <taxon>Pentapetalae</taxon>
        <taxon>asterids</taxon>
        <taxon>campanulids</taxon>
        <taxon>Asterales</taxon>
        <taxon>Asteraceae</taxon>
        <taxon>Asteroideae</taxon>
        <taxon>Heliantheae alliance</taxon>
        <taxon>Heliantheae</taxon>
        <taxon>Helianthus</taxon>
    </lineage>
</organism>
<evidence type="ECO:0000313" key="4">
    <source>
        <dbReference type="Proteomes" id="UP000215914"/>
    </source>
</evidence>
<dbReference type="Gramene" id="mRNA:HanXRQr2_Chr14g0653151">
    <property type="protein sequence ID" value="CDS:HanXRQr2_Chr14g0653151.1"/>
    <property type="gene ID" value="HanXRQr2_Chr14g0653151"/>
</dbReference>
<feature type="domain" description="ARID" evidence="2">
    <location>
        <begin position="30"/>
        <end position="122"/>
    </location>
</feature>
<dbReference type="AlphaFoldDB" id="A0A9K3EC96"/>